<evidence type="ECO:0000256" key="1">
    <source>
        <dbReference type="ARBA" id="ARBA00022722"/>
    </source>
</evidence>
<name>A0A1G2D836_9BACT</name>
<evidence type="ECO:0000313" key="9">
    <source>
        <dbReference type="EMBL" id="OGZ09642.1"/>
    </source>
</evidence>
<dbReference type="SMART" id="SM00322">
    <property type="entry name" value="KH"/>
    <property type="match status" value="1"/>
</dbReference>
<gene>
    <name evidence="5" type="primary">rny</name>
    <name evidence="9" type="ORF">A3D67_01005</name>
</gene>
<feature type="transmembrane region" description="Helical" evidence="5">
    <location>
        <begin position="6"/>
        <end position="28"/>
    </location>
</feature>
<dbReference type="InterPro" id="IPR004088">
    <property type="entry name" value="KH_dom_type_1"/>
</dbReference>
<evidence type="ECO:0000259" key="8">
    <source>
        <dbReference type="PROSITE" id="PS51831"/>
    </source>
</evidence>
<dbReference type="Proteomes" id="UP000178099">
    <property type="component" value="Unassembled WGS sequence"/>
</dbReference>
<dbReference type="Gene3D" id="1.10.3210.10">
    <property type="entry name" value="Hypothetical protein af1432"/>
    <property type="match status" value="1"/>
</dbReference>
<dbReference type="CDD" id="cd00077">
    <property type="entry name" value="HDc"/>
    <property type="match status" value="1"/>
</dbReference>
<protein>
    <recommendedName>
        <fullName evidence="5 6">Ribonuclease Y</fullName>
        <shortName evidence="5">RNase Y</shortName>
        <ecNumber evidence="5 6">3.1.-.-</ecNumber>
    </recommendedName>
</protein>
<keyword evidence="7" id="KW-0175">Coiled coil</keyword>
<evidence type="ECO:0000256" key="2">
    <source>
        <dbReference type="ARBA" id="ARBA00022759"/>
    </source>
</evidence>
<dbReference type="GO" id="GO:0016787">
    <property type="term" value="F:hydrolase activity"/>
    <property type="evidence" value="ECO:0007669"/>
    <property type="project" value="UniProtKB-KW"/>
</dbReference>
<dbReference type="Pfam" id="PF00013">
    <property type="entry name" value="KH_1"/>
    <property type="match status" value="1"/>
</dbReference>
<keyword evidence="4 5" id="KW-0694">RNA-binding</keyword>
<dbReference type="PANTHER" id="PTHR12826">
    <property type="entry name" value="RIBONUCLEASE Y"/>
    <property type="match status" value="1"/>
</dbReference>
<dbReference type="PROSITE" id="PS51831">
    <property type="entry name" value="HD"/>
    <property type="match status" value="1"/>
</dbReference>
<evidence type="ECO:0000256" key="3">
    <source>
        <dbReference type="ARBA" id="ARBA00022801"/>
    </source>
</evidence>
<dbReference type="GO" id="GO:0005886">
    <property type="term" value="C:plasma membrane"/>
    <property type="evidence" value="ECO:0007669"/>
    <property type="project" value="UniProtKB-SubCell"/>
</dbReference>
<dbReference type="EC" id="3.1.-.-" evidence="5 6"/>
<dbReference type="InterPro" id="IPR022711">
    <property type="entry name" value="RNase_Y_N"/>
</dbReference>
<evidence type="ECO:0000256" key="4">
    <source>
        <dbReference type="ARBA" id="ARBA00022884"/>
    </source>
</evidence>
<feature type="domain" description="HD" evidence="8">
    <location>
        <begin position="325"/>
        <end position="418"/>
    </location>
</feature>
<dbReference type="InterPro" id="IPR006675">
    <property type="entry name" value="HDIG_dom"/>
</dbReference>
<evidence type="ECO:0000313" key="10">
    <source>
        <dbReference type="Proteomes" id="UP000178099"/>
    </source>
</evidence>
<feature type="coiled-coil region" evidence="7">
    <location>
        <begin position="48"/>
        <end position="75"/>
    </location>
</feature>
<keyword evidence="3 5" id="KW-0378">Hydrolase</keyword>
<keyword evidence="1 5" id="KW-0540">Nuclease</keyword>
<dbReference type="CDD" id="cd22431">
    <property type="entry name" value="KH-I_RNaseY"/>
    <property type="match status" value="1"/>
</dbReference>
<evidence type="ECO:0000256" key="6">
    <source>
        <dbReference type="NCBIfam" id="TIGR03319"/>
    </source>
</evidence>
<dbReference type="GO" id="GO:0006402">
    <property type="term" value="P:mRNA catabolic process"/>
    <property type="evidence" value="ECO:0007669"/>
    <property type="project" value="UniProtKB-UniRule"/>
</dbReference>
<dbReference type="GO" id="GO:0004521">
    <property type="term" value="F:RNA endonuclease activity"/>
    <property type="evidence" value="ECO:0007669"/>
    <property type="project" value="UniProtKB-UniRule"/>
</dbReference>
<proteinExistence type="inferred from homology"/>
<dbReference type="PANTHER" id="PTHR12826:SF15">
    <property type="entry name" value="RIBONUCLEASE Y"/>
    <property type="match status" value="1"/>
</dbReference>
<keyword evidence="5" id="KW-0472">Membrane</keyword>
<dbReference type="EMBL" id="MHLN01000048">
    <property type="protein sequence ID" value="OGZ09642.1"/>
    <property type="molecule type" value="Genomic_DNA"/>
</dbReference>
<evidence type="ECO:0000256" key="7">
    <source>
        <dbReference type="SAM" id="Coils"/>
    </source>
</evidence>
<dbReference type="Pfam" id="PF12072">
    <property type="entry name" value="RNase_Y_N"/>
    <property type="match status" value="1"/>
</dbReference>
<dbReference type="InterPro" id="IPR036612">
    <property type="entry name" value="KH_dom_type_1_sf"/>
</dbReference>
<dbReference type="NCBIfam" id="TIGR00277">
    <property type="entry name" value="HDIG"/>
    <property type="match status" value="1"/>
</dbReference>
<dbReference type="AlphaFoldDB" id="A0A1G2D836"/>
<dbReference type="InterPro" id="IPR004087">
    <property type="entry name" value="KH_dom"/>
</dbReference>
<comment type="subcellular location">
    <subcellularLocation>
        <location evidence="5">Cell membrane</location>
        <topology evidence="5">Single-pass membrane protein</topology>
    </subcellularLocation>
</comment>
<comment type="function">
    <text evidence="5">Endoribonuclease that initiates mRNA decay.</text>
</comment>
<organism evidence="9 10">
    <name type="scientific">Candidatus Lloydbacteria bacterium RIFCSPHIGHO2_02_FULL_51_22</name>
    <dbReference type="NCBI Taxonomy" id="1798663"/>
    <lineage>
        <taxon>Bacteria</taxon>
        <taxon>Candidatus Lloydiibacteriota</taxon>
    </lineage>
</organism>
<dbReference type="SMART" id="SM00471">
    <property type="entry name" value="HDc"/>
    <property type="match status" value="1"/>
</dbReference>
<dbReference type="PROSITE" id="PS50084">
    <property type="entry name" value="KH_TYPE_1"/>
    <property type="match status" value="1"/>
</dbReference>
<reference evidence="9 10" key="1">
    <citation type="journal article" date="2016" name="Nat. Commun.">
        <title>Thousands of microbial genomes shed light on interconnected biogeochemical processes in an aquifer system.</title>
        <authorList>
            <person name="Anantharaman K."/>
            <person name="Brown C.T."/>
            <person name="Hug L.A."/>
            <person name="Sharon I."/>
            <person name="Castelle C.J."/>
            <person name="Probst A.J."/>
            <person name="Thomas B.C."/>
            <person name="Singh A."/>
            <person name="Wilkins M.J."/>
            <person name="Karaoz U."/>
            <person name="Brodie E.L."/>
            <person name="Williams K.H."/>
            <person name="Hubbard S.S."/>
            <person name="Banfield J.F."/>
        </authorList>
    </citation>
    <scope>NUCLEOTIDE SEQUENCE [LARGE SCALE GENOMIC DNA]</scope>
</reference>
<dbReference type="NCBIfam" id="TIGR03319">
    <property type="entry name" value="RNase_Y"/>
    <property type="match status" value="1"/>
</dbReference>
<keyword evidence="5" id="KW-1133">Transmembrane helix</keyword>
<dbReference type="SUPFAM" id="SSF109604">
    <property type="entry name" value="HD-domain/PDEase-like"/>
    <property type="match status" value="1"/>
</dbReference>
<dbReference type="Gene3D" id="3.30.1370.10">
    <property type="entry name" value="K Homology domain, type 1"/>
    <property type="match status" value="1"/>
</dbReference>
<dbReference type="HAMAP" id="MF_00335">
    <property type="entry name" value="RNase_Y"/>
    <property type="match status" value="1"/>
</dbReference>
<keyword evidence="5" id="KW-0812">Transmembrane</keyword>
<sequence length="509" mass="56844">MGVKLFILVAGTAGVIGLAGGYFLRWLISLGKKGSMELRVKQMELEAKERAKQIVDEAEGKVAKTMADLKNAEREKETAWKRSEERLLEKEGFLLKRQTAVEHEFEVVKKKAEEVRLAGDRVRAIEGEKRKEVERVAGMTLAVAKTELFAVLEKEHEEDIAVQMHKLEKFGAERLERRGREILTAAIHRMGNSVASDVLTSAVLIPNDEVKGKIIGKEGRNIRAFERAAGVELIVDDTPGSVVISGFDPVRRQVARVALENLILDGRIQPVKIEETVQKAKEEIGKIIKDKGEQAAYECGVFNMDPRLIGILGRLYFRTSYGQNVLQHSIEMAHISGVLAEELGGNVAIAKAGALLHDIGKAVDHEVQGTHVEIGRRVLKKFNVDERIIQAMQSHHEEYPYETIESVIVQVADAISGGRPGARRDSVENYLKRLQELEAIATAQPGVEKVYAIQAGREVRIFVYPEKVSDIEARKMARNVAIQIEKELKYPGEIKVNVIRESRSIEFAR</sequence>
<dbReference type="SUPFAM" id="SSF54791">
    <property type="entry name" value="Eukaryotic type KH-domain (KH-domain type I)"/>
    <property type="match status" value="1"/>
</dbReference>
<evidence type="ECO:0000256" key="5">
    <source>
        <dbReference type="HAMAP-Rule" id="MF_00335"/>
    </source>
</evidence>
<comment type="similarity">
    <text evidence="5">Belongs to the RNase Y family.</text>
</comment>
<accession>A0A1G2D836</accession>
<dbReference type="InterPro" id="IPR003607">
    <property type="entry name" value="HD/PDEase_dom"/>
</dbReference>
<dbReference type="InterPro" id="IPR017705">
    <property type="entry name" value="Ribonuclease_Y"/>
</dbReference>
<keyword evidence="5" id="KW-1003">Cell membrane</keyword>
<keyword evidence="2 5" id="KW-0255">Endonuclease</keyword>
<comment type="caution">
    <text evidence="9">The sequence shown here is derived from an EMBL/GenBank/DDBJ whole genome shotgun (WGS) entry which is preliminary data.</text>
</comment>
<dbReference type="GO" id="GO:0003723">
    <property type="term" value="F:RNA binding"/>
    <property type="evidence" value="ECO:0007669"/>
    <property type="project" value="UniProtKB-UniRule"/>
</dbReference>
<dbReference type="Pfam" id="PF01966">
    <property type="entry name" value="HD"/>
    <property type="match status" value="1"/>
</dbReference>
<dbReference type="InterPro" id="IPR006674">
    <property type="entry name" value="HD_domain"/>
</dbReference>